<dbReference type="RefSeq" id="WP_139128988.1">
    <property type="nucleotide sequence ID" value="NZ_FMHT01000003.1"/>
</dbReference>
<dbReference type="AlphaFoldDB" id="A0A1C6SXF8"/>
<protein>
    <recommendedName>
        <fullName evidence="3">HNH endonuclease</fullName>
    </recommendedName>
</protein>
<proteinExistence type="predicted"/>
<dbReference type="OrthoDB" id="3356344at2"/>
<organism evidence="1 2">
    <name type="scientific">Micromonospora nigra</name>
    <dbReference type="NCBI Taxonomy" id="145857"/>
    <lineage>
        <taxon>Bacteria</taxon>
        <taxon>Bacillati</taxon>
        <taxon>Actinomycetota</taxon>
        <taxon>Actinomycetes</taxon>
        <taxon>Micromonosporales</taxon>
        <taxon>Micromonosporaceae</taxon>
        <taxon>Micromonospora</taxon>
    </lineage>
</organism>
<reference evidence="1 2" key="1">
    <citation type="submission" date="2016-06" db="EMBL/GenBank/DDBJ databases">
        <authorList>
            <person name="Kjaerup R.B."/>
            <person name="Dalgaard T.S."/>
            <person name="Juul-Madsen H.R."/>
        </authorList>
    </citation>
    <scope>NUCLEOTIDE SEQUENCE [LARGE SCALE GENOMIC DNA]</scope>
    <source>
        <strain evidence="1 2">DSM 43818</strain>
    </source>
</reference>
<dbReference type="Proteomes" id="UP000199699">
    <property type="component" value="Unassembled WGS sequence"/>
</dbReference>
<evidence type="ECO:0000313" key="1">
    <source>
        <dbReference type="EMBL" id="SCL34207.1"/>
    </source>
</evidence>
<gene>
    <name evidence="1" type="ORF">GA0070616_4911</name>
</gene>
<evidence type="ECO:0000313" key="2">
    <source>
        <dbReference type="Proteomes" id="UP000199699"/>
    </source>
</evidence>
<dbReference type="EMBL" id="FMHT01000003">
    <property type="protein sequence ID" value="SCL34207.1"/>
    <property type="molecule type" value="Genomic_DNA"/>
</dbReference>
<evidence type="ECO:0008006" key="3">
    <source>
        <dbReference type="Google" id="ProtNLM"/>
    </source>
</evidence>
<accession>A0A1C6SXF8</accession>
<sequence length="271" mass="30886">MAKAGVAKCTFCNANRPLTKEHIFRQSWKNHFGKSTHNIHEWGWQRDDSGQAVHDSRSYRKVGFEQTVKAFCGRCNNGWMNDLEQEAGNLVLALAKGEDRNLTPEDLATITRWAAKTAFVVETTLKANQTSREDQYIDLQQGKVPARFHFWMYPVIANPFVKTRSTPIGLTDRGPYRSIVEDEWRLTSILFYQVHMLSIHSSNEKMDDLLAVLNIPRICGNPVSTRHDGWTWPPAQPTPAFLTDEMHSLVVNYISGRLREAGMEAWNPPAS</sequence>
<name>A0A1C6SXF8_9ACTN</name>
<keyword evidence="2" id="KW-1185">Reference proteome</keyword>